<dbReference type="InterPro" id="IPR058594">
    <property type="entry name" value="PB1-like_dom_pln"/>
</dbReference>
<dbReference type="Pfam" id="PF00319">
    <property type="entry name" value="SRF-TF"/>
    <property type="match status" value="1"/>
</dbReference>
<name>A0A452YRV5_AEGTS</name>
<dbReference type="GO" id="GO:0000977">
    <property type="term" value="F:RNA polymerase II transcription regulatory region sequence-specific DNA binding"/>
    <property type="evidence" value="ECO:0007669"/>
    <property type="project" value="InterPro"/>
</dbReference>
<organism evidence="7 8">
    <name type="scientific">Aegilops tauschii subsp. strangulata</name>
    <name type="common">Goatgrass</name>
    <dbReference type="NCBI Taxonomy" id="200361"/>
    <lineage>
        <taxon>Eukaryota</taxon>
        <taxon>Viridiplantae</taxon>
        <taxon>Streptophyta</taxon>
        <taxon>Embryophyta</taxon>
        <taxon>Tracheophyta</taxon>
        <taxon>Spermatophyta</taxon>
        <taxon>Magnoliopsida</taxon>
        <taxon>Liliopsida</taxon>
        <taxon>Poales</taxon>
        <taxon>Poaceae</taxon>
        <taxon>BOP clade</taxon>
        <taxon>Pooideae</taxon>
        <taxon>Triticodae</taxon>
        <taxon>Triticeae</taxon>
        <taxon>Triticinae</taxon>
        <taxon>Aegilops</taxon>
    </lineage>
</organism>
<dbReference type="PANTHER" id="PTHR48019">
    <property type="entry name" value="SERUM RESPONSE FACTOR HOMOLOG"/>
    <property type="match status" value="1"/>
</dbReference>
<comment type="subcellular location">
    <subcellularLocation>
        <location evidence="1">Nucleus</location>
    </subcellularLocation>
</comment>
<keyword evidence="4" id="KW-0804">Transcription</keyword>
<keyword evidence="2" id="KW-0805">Transcription regulation</keyword>
<protein>
    <recommendedName>
        <fullName evidence="6">MADS-box domain-containing protein</fullName>
    </recommendedName>
</protein>
<evidence type="ECO:0000256" key="4">
    <source>
        <dbReference type="ARBA" id="ARBA00023163"/>
    </source>
</evidence>
<keyword evidence="3" id="KW-0238">DNA-binding</keyword>
<dbReference type="SUPFAM" id="SSF55455">
    <property type="entry name" value="SRF-like"/>
    <property type="match status" value="1"/>
</dbReference>
<dbReference type="PRINTS" id="PR00404">
    <property type="entry name" value="MADSDOMAIN"/>
</dbReference>
<evidence type="ECO:0000259" key="6">
    <source>
        <dbReference type="PROSITE" id="PS50066"/>
    </source>
</evidence>
<dbReference type="PROSITE" id="PS50066">
    <property type="entry name" value="MADS_BOX_2"/>
    <property type="match status" value="1"/>
</dbReference>
<dbReference type="Pfam" id="PF26130">
    <property type="entry name" value="PB1-like"/>
    <property type="match status" value="1"/>
</dbReference>
<sequence>MVRGKTEMKRIENATSRQVTFSKRRNGLLKKAFELSVLCDVEVALAVFSPRGRLYEFSSATRFGKSKSYVDGKDVVFDGCEVDTWSPLWLTDFMQQLGYSDQLNYILYWLLPGKNLADGLRIVDCDTDTLHMTAVVPKFQYFQLFVDHKDMTFDNAI</sequence>
<dbReference type="InterPro" id="IPR036879">
    <property type="entry name" value="TF_MADSbox_sf"/>
</dbReference>
<evidence type="ECO:0000256" key="5">
    <source>
        <dbReference type="ARBA" id="ARBA00023242"/>
    </source>
</evidence>
<reference evidence="7" key="4">
    <citation type="submission" date="2019-03" db="UniProtKB">
        <authorList>
            <consortium name="EnsemblPlants"/>
        </authorList>
    </citation>
    <scope>IDENTIFICATION</scope>
</reference>
<dbReference type="GO" id="GO:0005634">
    <property type="term" value="C:nucleus"/>
    <property type="evidence" value="ECO:0007669"/>
    <property type="project" value="UniProtKB-SubCell"/>
</dbReference>
<dbReference type="Gramene" id="AET1Gv20514800.2">
    <property type="protein sequence ID" value="AET1Gv20514800.2"/>
    <property type="gene ID" value="AET1Gv20514800"/>
</dbReference>
<evidence type="ECO:0000313" key="8">
    <source>
        <dbReference type="Proteomes" id="UP000015105"/>
    </source>
</evidence>
<dbReference type="InterPro" id="IPR033896">
    <property type="entry name" value="MEF2-like_N"/>
</dbReference>
<dbReference type="CDD" id="cd00265">
    <property type="entry name" value="MADS_MEF2_like"/>
    <property type="match status" value="1"/>
</dbReference>
<dbReference type="GO" id="GO:0045944">
    <property type="term" value="P:positive regulation of transcription by RNA polymerase II"/>
    <property type="evidence" value="ECO:0007669"/>
    <property type="project" value="InterPro"/>
</dbReference>
<dbReference type="InterPro" id="IPR050142">
    <property type="entry name" value="MADS-box/MEF2_TF"/>
</dbReference>
<evidence type="ECO:0000256" key="2">
    <source>
        <dbReference type="ARBA" id="ARBA00023015"/>
    </source>
</evidence>
<feature type="domain" description="MADS-box" evidence="6">
    <location>
        <begin position="1"/>
        <end position="61"/>
    </location>
</feature>
<dbReference type="GO" id="GO:0046983">
    <property type="term" value="F:protein dimerization activity"/>
    <property type="evidence" value="ECO:0007669"/>
    <property type="project" value="InterPro"/>
</dbReference>
<dbReference type="InterPro" id="IPR002100">
    <property type="entry name" value="TF_MADSbox"/>
</dbReference>
<evidence type="ECO:0000313" key="7">
    <source>
        <dbReference type="EnsemblPlants" id="AET1Gv20514800.2"/>
    </source>
</evidence>
<dbReference type="AlphaFoldDB" id="A0A452YRV5"/>
<reference evidence="7" key="3">
    <citation type="journal article" date="2017" name="Nature">
        <title>Genome sequence of the progenitor of the wheat D genome Aegilops tauschii.</title>
        <authorList>
            <person name="Luo M.C."/>
            <person name="Gu Y.Q."/>
            <person name="Puiu D."/>
            <person name="Wang H."/>
            <person name="Twardziok S.O."/>
            <person name="Deal K.R."/>
            <person name="Huo N."/>
            <person name="Zhu T."/>
            <person name="Wang L."/>
            <person name="Wang Y."/>
            <person name="McGuire P.E."/>
            <person name="Liu S."/>
            <person name="Long H."/>
            <person name="Ramasamy R.K."/>
            <person name="Rodriguez J.C."/>
            <person name="Van S.L."/>
            <person name="Yuan L."/>
            <person name="Wang Z."/>
            <person name="Xia Z."/>
            <person name="Xiao L."/>
            <person name="Anderson O.D."/>
            <person name="Ouyang S."/>
            <person name="Liang Y."/>
            <person name="Zimin A.V."/>
            <person name="Pertea G."/>
            <person name="Qi P."/>
            <person name="Bennetzen J.L."/>
            <person name="Dai X."/>
            <person name="Dawson M.W."/>
            <person name="Muller H.G."/>
            <person name="Kugler K."/>
            <person name="Rivarola-Duarte L."/>
            <person name="Spannagl M."/>
            <person name="Mayer K.F.X."/>
            <person name="Lu F.H."/>
            <person name="Bevan M.W."/>
            <person name="Leroy P."/>
            <person name="Li P."/>
            <person name="You F.M."/>
            <person name="Sun Q."/>
            <person name="Liu Z."/>
            <person name="Lyons E."/>
            <person name="Wicker T."/>
            <person name="Salzberg S.L."/>
            <person name="Devos K.M."/>
            <person name="Dvorak J."/>
        </authorList>
    </citation>
    <scope>NUCLEOTIDE SEQUENCE [LARGE SCALE GENOMIC DNA]</scope>
    <source>
        <strain evidence="7">cv. AL8/78</strain>
    </source>
</reference>
<dbReference type="SMART" id="SM00432">
    <property type="entry name" value="MADS"/>
    <property type="match status" value="1"/>
</dbReference>
<evidence type="ECO:0000256" key="1">
    <source>
        <dbReference type="ARBA" id="ARBA00004123"/>
    </source>
</evidence>
<keyword evidence="8" id="KW-1185">Reference proteome</keyword>
<dbReference type="Proteomes" id="UP000015105">
    <property type="component" value="Chromosome 1D"/>
</dbReference>
<reference evidence="8" key="2">
    <citation type="journal article" date="2017" name="Nat. Plants">
        <title>The Aegilops tauschii genome reveals multiple impacts of transposons.</title>
        <authorList>
            <person name="Zhao G."/>
            <person name="Zou C."/>
            <person name="Li K."/>
            <person name="Wang K."/>
            <person name="Li T."/>
            <person name="Gao L."/>
            <person name="Zhang X."/>
            <person name="Wang H."/>
            <person name="Yang Z."/>
            <person name="Liu X."/>
            <person name="Jiang W."/>
            <person name="Mao L."/>
            <person name="Kong X."/>
            <person name="Jiao Y."/>
            <person name="Jia J."/>
        </authorList>
    </citation>
    <scope>NUCLEOTIDE SEQUENCE [LARGE SCALE GENOMIC DNA]</scope>
    <source>
        <strain evidence="8">cv. AL8/78</strain>
    </source>
</reference>
<reference evidence="7" key="5">
    <citation type="journal article" date="2021" name="G3 (Bethesda)">
        <title>Aegilops tauschii genome assembly Aet v5.0 features greater sequence contiguity and improved annotation.</title>
        <authorList>
            <person name="Wang L."/>
            <person name="Zhu T."/>
            <person name="Rodriguez J.C."/>
            <person name="Deal K.R."/>
            <person name="Dubcovsky J."/>
            <person name="McGuire P.E."/>
            <person name="Lux T."/>
            <person name="Spannagl M."/>
            <person name="Mayer K.F.X."/>
            <person name="Baldrich P."/>
            <person name="Meyers B.C."/>
            <person name="Huo N."/>
            <person name="Gu Y.Q."/>
            <person name="Zhou H."/>
            <person name="Devos K.M."/>
            <person name="Bennetzen J.L."/>
            <person name="Unver T."/>
            <person name="Budak H."/>
            <person name="Gulick P.J."/>
            <person name="Galiba G."/>
            <person name="Kalapos B."/>
            <person name="Nelson D.R."/>
            <person name="Li P."/>
            <person name="You F.M."/>
            <person name="Luo M.C."/>
            <person name="Dvorak J."/>
        </authorList>
    </citation>
    <scope>NUCLEOTIDE SEQUENCE [LARGE SCALE GENOMIC DNA]</scope>
    <source>
        <strain evidence="7">cv. AL8/78</strain>
    </source>
</reference>
<keyword evidence="5" id="KW-0539">Nucleus</keyword>
<dbReference type="EnsemblPlants" id="AET1Gv20514800.2">
    <property type="protein sequence ID" value="AET1Gv20514800.2"/>
    <property type="gene ID" value="AET1Gv20514800"/>
</dbReference>
<accession>A0A452YRV5</accession>
<proteinExistence type="predicted"/>
<dbReference type="Gene3D" id="3.40.1810.10">
    <property type="entry name" value="Transcription factor, MADS-box"/>
    <property type="match status" value="1"/>
</dbReference>
<reference evidence="8" key="1">
    <citation type="journal article" date="2014" name="Science">
        <title>Ancient hybridizations among the ancestral genomes of bread wheat.</title>
        <authorList>
            <consortium name="International Wheat Genome Sequencing Consortium,"/>
            <person name="Marcussen T."/>
            <person name="Sandve S.R."/>
            <person name="Heier L."/>
            <person name="Spannagl M."/>
            <person name="Pfeifer M."/>
            <person name="Jakobsen K.S."/>
            <person name="Wulff B.B."/>
            <person name="Steuernagel B."/>
            <person name="Mayer K.F."/>
            <person name="Olsen O.A."/>
        </authorList>
    </citation>
    <scope>NUCLEOTIDE SEQUENCE [LARGE SCALE GENOMIC DNA]</scope>
    <source>
        <strain evidence="8">cv. AL8/78</strain>
    </source>
</reference>
<evidence type="ECO:0000256" key="3">
    <source>
        <dbReference type="ARBA" id="ARBA00023125"/>
    </source>
</evidence>